<keyword evidence="3" id="KW-1185">Reference proteome</keyword>
<evidence type="ECO:0008006" key="4">
    <source>
        <dbReference type="Google" id="ProtNLM"/>
    </source>
</evidence>
<keyword evidence="1" id="KW-0732">Signal</keyword>
<dbReference type="EMBL" id="FXAY01000002">
    <property type="protein sequence ID" value="SMG31247.1"/>
    <property type="molecule type" value="Genomic_DNA"/>
</dbReference>
<organism evidence="2 3">
    <name type="scientific">Agreia pratensis</name>
    <dbReference type="NCBI Taxonomy" id="150121"/>
    <lineage>
        <taxon>Bacteria</taxon>
        <taxon>Bacillati</taxon>
        <taxon>Actinomycetota</taxon>
        <taxon>Actinomycetes</taxon>
        <taxon>Micrococcales</taxon>
        <taxon>Microbacteriaceae</taxon>
        <taxon>Agreia</taxon>
    </lineage>
</organism>
<feature type="chain" id="PRO_5012168676" description="Lipoprotein" evidence="1">
    <location>
        <begin position="30"/>
        <end position="293"/>
    </location>
</feature>
<name>A0A1X7JTU9_9MICO</name>
<dbReference type="AlphaFoldDB" id="A0A1X7JTU9"/>
<dbReference type="PROSITE" id="PS51257">
    <property type="entry name" value="PROKAR_LIPOPROTEIN"/>
    <property type="match status" value="1"/>
</dbReference>
<evidence type="ECO:0000313" key="2">
    <source>
        <dbReference type="EMBL" id="SMG31247.1"/>
    </source>
</evidence>
<reference evidence="3" key="1">
    <citation type="submission" date="2017-04" db="EMBL/GenBank/DDBJ databases">
        <authorList>
            <person name="Varghese N."/>
            <person name="Submissions S."/>
        </authorList>
    </citation>
    <scope>NUCLEOTIDE SEQUENCE [LARGE SCALE GENOMIC DNA]</scope>
    <source>
        <strain evidence="3">VKM Ac-2510</strain>
    </source>
</reference>
<dbReference type="STRING" id="150121.SAMN06296010_1771"/>
<evidence type="ECO:0000313" key="3">
    <source>
        <dbReference type="Proteomes" id="UP000193244"/>
    </source>
</evidence>
<gene>
    <name evidence="2" type="ORF">SAMN06296010_1771</name>
</gene>
<accession>A0A1X7JTU9</accession>
<protein>
    <recommendedName>
        <fullName evidence="4">Lipoprotein</fullName>
    </recommendedName>
</protein>
<feature type="signal peptide" evidence="1">
    <location>
        <begin position="1"/>
        <end position="29"/>
    </location>
</feature>
<dbReference type="Proteomes" id="UP000193244">
    <property type="component" value="Unassembled WGS sequence"/>
</dbReference>
<dbReference type="OrthoDB" id="3784033at2"/>
<sequence>MKRPSTRGPRIALSGVVAAGVLGLSACQAAPPLEALPDGVTVGIHQNRDDYGPRRLEISVTNDGEDEITVTRATLESAVFAADTSTERSSEIPTGVTRDLKVTLEDTVCAPGTAEDTRVRLQFRMPDGQSGEAVVTPGDAFGAIARVHAQDCLEETTLSIVDIVPSETLRVVDVAGTPTAQLDVAITPRASSGAAGTVTVESLGRTVLIRPPATDFWPVGKTFSAQSDPALVTLDIVPNNCNTHTVAEDKRGTFFPVQVSTSQGGTGTFYVGVSDAVRGQIYDYIAHDFCRWS</sequence>
<evidence type="ECO:0000256" key="1">
    <source>
        <dbReference type="SAM" id="SignalP"/>
    </source>
</evidence>
<dbReference type="RefSeq" id="WP_085484936.1">
    <property type="nucleotide sequence ID" value="NZ_FXAY01000002.1"/>
</dbReference>
<proteinExistence type="predicted"/>